<organism evidence="17 18">
    <name type="scientific">Pseudonocardia charpentierae</name>
    <dbReference type="NCBI Taxonomy" id="3075545"/>
    <lineage>
        <taxon>Bacteria</taxon>
        <taxon>Bacillati</taxon>
        <taxon>Actinomycetota</taxon>
        <taxon>Actinomycetes</taxon>
        <taxon>Pseudonocardiales</taxon>
        <taxon>Pseudonocardiaceae</taxon>
        <taxon>Pseudonocardia</taxon>
    </lineage>
</organism>
<comment type="cofactor">
    <cofactor evidence="2">
        <name>Zn(2+)</name>
        <dbReference type="ChEBI" id="CHEBI:29105"/>
    </cofactor>
</comment>
<evidence type="ECO:0000256" key="13">
    <source>
        <dbReference type="ARBA" id="ARBA00031533"/>
    </source>
</evidence>
<dbReference type="InterPro" id="IPR042097">
    <property type="entry name" value="Aminopeptidase_N-like_N_sf"/>
</dbReference>
<evidence type="ECO:0000256" key="12">
    <source>
        <dbReference type="ARBA" id="ARBA00029811"/>
    </source>
</evidence>
<dbReference type="CDD" id="cd09602">
    <property type="entry name" value="M1_APN"/>
    <property type="match status" value="1"/>
</dbReference>
<dbReference type="NCBIfam" id="TIGR02412">
    <property type="entry name" value="pepN_strep_liv"/>
    <property type="match status" value="1"/>
</dbReference>
<dbReference type="InterPro" id="IPR024571">
    <property type="entry name" value="ERAP1-like_C_dom"/>
</dbReference>
<feature type="domain" description="ERAP1-like C-terminal" evidence="15">
    <location>
        <begin position="533"/>
        <end position="849"/>
    </location>
</feature>
<dbReference type="Gene3D" id="2.60.40.1730">
    <property type="entry name" value="tricorn interacting facor f3 domain"/>
    <property type="match status" value="1"/>
</dbReference>
<dbReference type="Proteomes" id="UP001183202">
    <property type="component" value="Unassembled WGS sequence"/>
</dbReference>
<protein>
    <recommendedName>
        <fullName evidence="5">Aminopeptidase N</fullName>
        <ecNumber evidence="4">3.4.11.2</ecNumber>
    </recommendedName>
    <alternativeName>
        <fullName evidence="12">Alanine aminopeptidase</fullName>
    </alternativeName>
    <alternativeName>
        <fullName evidence="13">Lysyl aminopeptidase</fullName>
    </alternativeName>
</protein>
<keyword evidence="6 17" id="KW-0031">Aminopeptidase</keyword>
<evidence type="ECO:0000259" key="16">
    <source>
        <dbReference type="Pfam" id="PF17900"/>
    </source>
</evidence>
<comment type="caution">
    <text evidence="17">The sequence shown here is derived from an EMBL/GenBank/DDBJ whole genome shotgun (WGS) entry which is preliminary data.</text>
</comment>
<dbReference type="InterPro" id="IPR012778">
    <property type="entry name" value="Pept_M1_aminopeptidase"/>
</dbReference>
<dbReference type="Gene3D" id="1.10.390.10">
    <property type="entry name" value="Neutral Protease Domain 2"/>
    <property type="match status" value="1"/>
</dbReference>
<evidence type="ECO:0000313" key="18">
    <source>
        <dbReference type="Proteomes" id="UP001183202"/>
    </source>
</evidence>
<evidence type="ECO:0000256" key="11">
    <source>
        <dbReference type="ARBA" id="ARBA00023049"/>
    </source>
</evidence>
<keyword evidence="18" id="KW-1185">Reference proteome</keyword>
<keyword evidence="10" id="KW-0862">Zinc</keyword>
<evidence type="ECO:0000256" key="4">
    <source>
        <dbReference type="ARBA" id="ARBA00012564"/>
    </source>
</evidence>
<dbReference type="InterPro" id="IPR001930">
    <property type="entry name" value="Peptidase_M1"/>
</dbReference>
<evidence type="ECO:0000259" key="15">
    <source>
        <dbReference type="Pfam" id="PF11838"/>
    </source>
</evidence>
<evidence type="ECO:0000256" key="10">
    <source>
        <dbReference type="ARBA" id="ARBA00022833"/>
    </source>
</evidence>
<dbReference type="InterPro" id="IPR014782">
    <property type="entry name" value="Peptidase_M1_dom"/>
</dbReference>
<keyword evidence="8" id="KW-0479">Metal-binding</keyword>
<evidence type="ECO:0000256" key="7">
    <source>
        <dbReference type="ARBA" id="ARBA00022670"/>
    </source>
</evidence>
<keyword evidence="9 17" id="KW-0378">Hydrolase</keyword>
<dbReference type="Pfam" id="PF01433">
    <property type="entry name" value="Peptidase_M1"/>
    <property type="match status" value="1"/>
</dbReference>
<evidence type="ECO:0000256" key="1">
    <source>
        <dbReference type="ARBA" id="ARBA00000098"/>
    </source>
</evidence>
<dbReference type="InterPro" id="IPR045357">
    <property type="entry name" value="Aminopeptidase_N-like_N"/>
</dbReference>
<evidence type="ECO:0000256" key="3">
    <source>
        <dbReference type="ARBA" id="ARBA00010136"/>
    </source>
</evidence>
<keyword evidence="7" id="KW-0645">Protease</keyword>
<evidence type="ECO:0000313" key="17">
    <source>
        <dbReference type="EMBL" id="MDT0349190.1"/>
    </source>
</evidence>
<dbReference type="PANTHER" id="PTHR11533:SF174">
    <property type="entry name" value="PUROMYCIN-SENSITIVE AMINOPEPTIDASE-RELATED"/>
    <property type="match status" value="1"/>
</dbReference>
<dbReference type="Pfam" id="PF11838">
    <property type="entry name" value="ERAP1_C"/>
    <property type="match status" value="1"/>
</dbReference>
<dbReference type="GO" id="GO:0016285">
    <property type="term" value="F:alanyl aminopeptidase activity"/>
    <property type="evidence" value="ECO:0007669"/>
    <property type="project" value="UniProtKB-EC"/>
</dbReference>
<dbReference type="PANTHER" id="PTHR11533">
    <property type="entry name" value="PROTEASE M1 ZINC METALLOPROTEASE"/>
    <property type="match status" value="1"/>
</dbReference>
<evidence type="ECO:0000256" key="2">
    <source>
        <dbReference type="ARBA" id="ARBA00001947"/>
    </source>
</evidence>
<dbReference type="InterPro" id="IPR050344">
    <property type="entry name" value="Peptidase_M1_aminopeptidases"/>
</dbReference>
<evidence type="ECO:0000259" key="14">
    <source>
        <dbReference type="Pfam" id="PF01433"/>
    </source>
</evidence>
<feature type="domain" description="Aminopeptidase N-like N-terminal" evidence="16">
    <location>
        <begin position="94"/>
        <end position="194"/>
    </location>
</feature>
<reference evidence="18" key="1">
    <citation type="submission" date="2023-07" db="EMBL/GenBank/DDBJ databases">
        <title>30 novel species of actinomycetes from the DSMZ collection.</title>
        <authorList>
            <person name="Nouioui I."/>
        </authorList>
    </citation>
    <scope>NUCLEOTIDE SEQUENCE [LARGE SCALE GENOMIC DNA]</scope>
    <source>
        <strain evidence="18">DSM 45834</strain>
    </source>
</reference>
<comment type="similarity">
    <text evidence="3">Belongs to the peptidase M1 family.</text>
</comment>
<name>A0ABU2N5I1_9PSEU</name>
<proteinExistence type="inferred from homology"/>
<keyword evidence="11" id="KW-0482">Metalloprotease</keyword>
<evidence type="ECO:0000256" key="5">
    <source>
        <dbReference type="ARBA" id="ARBA00015611"/>
    </source>
</evidence>
<dbReference type="SUPFAM" id="SSF55486">
    <property type="entry name" value="Metalloproteases ('zincins'), catalytic domain"/>
    <property type="match status" value="1"/>
</dbReference>
<accession>A0ABU2N5I1</accession>
<comment type="catalytic activity">
    <reaction evidence="1">
        <text>Release of an N-terminal amino acid, Xaa-|-Yaa- from a peptide, amide or arylamide. Xaa is preferably Ala, but may be most amino acids including Pro (slow action). When a terminal hydrophobic residue is followed by a prolyl residue, the two may be released as an intact Xaa-Pro dipeptide.</text>
        <dbReference type="EC" id="3.4.11.2"/>
    </reaction>
</comment>
<evidence type="ECO:0000256" key="8">
    <source>
        <dbReference type="ARBA" id="ARBA00022723"/>
    </source>
</evidence>
<dbReference type="Pfam" id="PF17900">
    <property type="entry name" value="Peptidase_M1_N"/>
    <property type="match status" value="1"/>
</dbReference>
<dbReference type="EMBL" id="JAVREJ010000003">
    <property type="protein sequence ID" value="MDT0349190.1"/>
    <property type="molecule type" value="Genomic_DNA"/>
</dbReference>
<dbReference type="PRINTS" id="PR00756">
    <property type="entry name" value="ALADIPTASE"/>
</dbReference>
<feature type="domain" description="Peptidase M1 membrane alanine aminopeptidase" evidence="14">
    <location>
        <begin position="238"/>
        <end position="449"/>
    </location>
</feature>
<evidence type="ECO:0000256" key="6">
    <source>
        <dbReference type="ARBA" id="ARBA00022438"/>
    </source>
</evidence>
<sequence>MASPSTNLTHAECLNRAESLELASYDVALDLSRAADPDAGTFPSRSAVAFTARGGDTWIDLIAERVVAARLNGRELDVAGYDGARLTVPGLADGPNELVVEAECRYSRSGEGLHRFVDPVDDATYLYSHFEPTDARRVFANFEQPDLKARFTFVVTAPDRWQIVSGQPETARTDDGNGSATVTFAPTPPQSGYLTAVAAGPYHRVEDLWTSDDQKVPLGVLCRASMAEHLEPDAIFTVTRQGLDFYDRAFGFPYPWGKYDSIFVPEYNLGAMENPGLVTFTEGFIHRGAATRADRARRAEVILHEMAHMWFGDLVTPRWWDGTWLKESFADLMGYHVTEVATEFDGAWTTFAGRRKAWAYRQDQLPTTHPIVATVDDLEAARQNFDGITYAKGASVLKQLMAYVGEAAFFAGARDYFARHAYGNTELADLLDCLERSSGRDLRAWSRAWLETSGISRLDPLLETGPDGRITRLAVTQTATDPVTGASVDRPHRVVIGLYEPADGGLQRVRSIETDVVGARTELTDAVGGPAALVLVNDDDLSYAKVRLDAGSLATVRELLATIPASLSRALVWSALWNATRDAELPASDYLDVAFRQVGHEPAADLLDTVLGEVATAIENYLPAAQRPAARSRLVATCRAGLHDATPGSDTQLTWARHLTRAATVSADGTATVRDLLDGSALPEGLSVDADLRWACWVALAAQDAVSSAELDAALAEDDTMTGRRAHLLATASRPGAREATWQRATTDESLTNDQLRALVQGFSRPVDPPAPAYAERYFASIVGWWAGRTMTMATILARGLFPGGSLDDGQRLQQHPVVRQARTWLHEHPDAPGALRRIVIEQLDDLERALRAQAAAP</sequence>
<gene>
    <name evidence="17" type="primary">pepN</name>
    <name evidence="17" type="ORF">RM445_06590</name>
</gene>
<dbReference type="EC" id="3.4.11.2" evidence="4"/>
<dbReference type="SUPFAM" id="SSF63737">
    <property type="entry name" value="Leukotriene A4 hydrolase N-terminal domain"/>
    <property type="match status" value="1"/>
</dbReference>
<evidence type="ECO:0000256" key="9">
    <source>
        <dbReference type="ARBA" id="ARBA00022801"/>
    </source>
</evidence>
<dbReference type="InterPro" id="IPR027268">
    <property type="entry name" value="Peptidase_M4/M1_CTD_sf"/>
</dbReference>
<dbReference type="RefSeq" id="WP_311555171.1">
    <property type="nucleotide sequence ID" value="NZ_JAVREJ010000003.1"/>
</dbReference>